<dbReference type="RefSeq" id="WP_090092130.1">
    <property type="nucleotide sequence ID" value="NZ_CBCRVU010000001.1"/>
</dbReference>
<protein>
    <submittedName>
        <fullName evidence="2">N-acetylmuramoyl-L-alanine amidase</fullName>
    </submittedName>
</protein>
<dbReference type="Gene3D" id="3.40.80.10">
    <property type="entry name" value="Peptidoglycan recognition protein-like"/>
    <property type="match status" value="1"/>
</dbReference>
<dbReference type="STRING" id="1505723.SAMN04487792_0271"/>
<sequence length="234" mass="26151">MKREELKKLALNDEQIDKVMSLHGADVEAMKAKTDELGKINESLQSQIAERDKDLKTLKKQTGDNEGSSQLATPKLIIAHSTATPNGEAWAISRNMKNGINVSQTYVHLVIDDKSIYQVGELGYVAWGAGSPAKSLAPVQIELCEFSNHRRALKAYKHYVNWLRWSAKKYGIPLALDTNSYRGIKTHSWLVQHGYSNTDHTDPWQYLPKIGISKAKFAKDLTKGFSGLNIALTK</sequence>
<name>A0A1I1RAA7_9LACO</name>
<dbReference type="InterPro" id="IPR009636">
    <property type="entry name" value="SCAF"/>
</dbReference>
<evidence type="ECO:0000313" key="2">
    <source>
        <dbReference type="EMBL" id="SFD31195.1"/>
    </source>
</evidence>
<evidence type="ECO:0000259" key="1">
    <source>
        <dbReference type="SMART" id="SM00644"/>
    </source>
</evidence>
<gene>
    <name evidence="2" type="ORF">SAMN04487792_0271</name>
</gene>
<evidence type="ECO:0000313" key="3">
    <source>
        <dbReference type="Proteomes" id="UP000199599"/>
    </source>
</evidence>
<organism evidence="2 3">
    <name type="scientific">Lactobacillus bombicola</name>
    <dbReference type="NCBI Taxonomy" id="1505723"/>
    <lineage>
        <taxon>Bacteria</taxon>
        <taxon>Bacillati</taxon>
        <taxon>Bacillota</taxon>
        <taxon>Bacilli</taxon>
        <taxon>Lactobacillales</taxon>
        <taxon>Lactobacillaceae</taxon>
        <taxon>Lactobacillus</taxon>
    </lineage>
</organism>
<dbReference type="CDD" id="cd06583">
    <property type="entry name" value="PGRP"/>
    <property type="match status" value="1"/>
</dbReference>
<dbReference type="EMBL" id="FOMN01000001">
    <property type="protein sequence ID" value="SFD31195.1"/>
    <property type="molecule type" value="Genomic_DNA"/>
</dbReference>
<dbReference type="InterPro" id="IPR036505">
    <property type="entry name" value="Amidase/PGRP_sf"/>
</dbReference>
<dbReference type="Pfam" id="PF01510">
    <property type="entry name" value="Amidase_2"/>
    <property type="match status" value="1"/>
</dbReference>
<dbReference type="AlphaFoldDB" id="A0A1I1RAA7"/>
<dbReference type="GO" id="GO:0008745">
    <property type="term" value="F:N-acetylmuramoyl-L-alanine amidase activity"/>
    <property type="evidence" value="ECO:0007669"/>
    <property type="project" value="InterPro"/>
</dbReference>
<dbReference type="SUPFAM" id="SSF55846">
    <property type="entry name" value="N-acetylmuramoyl-L-alanine amidase-like"/>
    <property type="match status" value="1"/>
</dbReference>
<accession>A0A1I1RAA7</accession>
<proteinExistence type="predicted"/>
<dbReference type="Pfam" id="PF06810">
    <property type="entry name" value="Phage_scaffold"/>
    <property type="match status" value="1"/>
</dbReference>
<dbReference type="SMART" id="SM00644">
    <property type="entry name" value="Ami_2"/>
    <property type="match status" value="1"/>
</dbReference>
<dbReference type="InterPro" id="IPR002502">
    <property type="entry name" value="Amidase_domain"/>
</dbReference>
<feature type="domain" description="N-acetylmuramoyl-L-alanine amidase" evidence="1">
    <location>
        <begin position="64"/>
        <end position="204"/>
    </location>
</feature>
<dbReference type="GO" id="GO:0009253">
    <property type="term" value="P:peptidoglycan catabolic process"/>
    <property type="evidence" value="ECO:0007669"/>
    <property type="project" value="InterPro"/>
</dbReference>
<dbReference type="Proteomes" id="UP000199599">
    <property type="component" value="Unassembled WGS sequence"/>
</dbReference>
<reference evidence="3" key="1">
    <citation type="submission" date="2016-10" db="EMBL/GenBank/DDBJ databases">
        <authorList>
            <person name="Varghese N."/>
            <person name="Submissions S."/>
        </authorList>
    </citation>
    <scope>NUCLEOTIDE SEQUENCE [LARGE SCALE GENOMIC DNA]</scope>
    <source>
        <strain evidence="3">R-53102</strain>
    </source>
</reference>